<dbReference type="SMART" id="SM00823">
    <property type="entry name" value="PKS_PP"/>
    <property type="match status" value="1"/>
</dbReference>
<dbReference type="Gene3D" id="3.90.820.10">
    <property type="entry name" value="Structural Genomics, Unknown Function 30-nov-00 1gh9 Mol_id"/>
    <property type="match status" value="1"/>
</dbReference>
<dbReference type="EMBL" id="JBHSDP010000024">
    <property type="protein sequence ID" value="MFC4330712.1"/>
    <property type="molecule type" value="Genomic_DNA"/>
</dbReference>
<keyword evidence="4" id="KW-0677">Repeat</keyword>
<reference evidence="7" key="1">
    <citation type="journal article" date="2019" name="Int. J. Syst. Evol. Microbiol.">
        <title>The Global Catalogue of Microorganisms (GCM) 10K type strain sequencing project: providing services to taxonomists for standard genome sequencing and annotation.</title>
        <authorList>
            <consortium name="The Broad Institute Genomics Platform"/>
            <consortium name="The Broad Institute Genome Sequencing Center for Infectious Disease"/>
            <person name="Wu L."/>
            <person name="Ma J."/>
        </authorList>
    </citation>
    <scope>NUCLEOTIDE SEQUENCE [LARGE SCALE GENOMIC DNA]</scope>
    <source>
        <strain evidence="7">PCU 347</strain>
    </source>
</reference>
<keyword evidence="3" id="KW-0597">Phosphoprotein</keyword>
<name>A0ABV8TJ89_9ACTN</name>
<gene>
    <name evidence="6" type="ORF">ACFPC0_23595</name>
</gene>
<dbReference type="PANTHER" id="PTHR45527">
    <property type="entry name" value="NONRIBOSOMAL PEPTIDE SYNTHETASE"/>
    <property type="match status" value="1"/>
</dbReference>
<dbReference type="Gene3D" id="3.40.50.980">
    <property type="match status" value="2"/>
</dbReference>
<organism evidence="6 7">
    <name type="scientific">Streptomyces andamanensis</name>
    <dbReference type="NCBI Taxonomy" id="1565035"/>
    <lineage>
        <taxon>Bacteria</taxon>
        <taxon>Bacillati</taxon>
        <taxon>Actinomycetota</taxon>
        <taxon>Actinomycetes</taxon>
        <taxon>Kitasatosporales</taxon>
        <taxon>Streptomycetaceae</taxon>
        <taxon>Streptomyces</taxon>
    </lineage>
</organism>
<feature type="domain" description="Carrier" evidence="5">
    <location>
        <begin position="926"/>
        <end position="1000"/>
    </location>
</feature>
<dbReference type="PANTHER" id="PTHR45527:SF1">
    <property type="entry name" value="FATTY ACID SYNTHASE"/>
    <property type="match status" value="1"/>
</dbReference>
<dbReference type="PROSITE" id="PS00012">
    <property type="entry name" value="PHOSPHOPANTETHEINE"/>
    <property type="match status" value="1"/>
</dbReference>
<evidence type="ECO:0000256" key="1">
    <source>
        <dbReference type="ARBA" id="ARBA00001957"/>
    </source>
</evidence>
<sequence length="1787" mass="186288">MSISGLIEQQVQARPDAIAVAYPGLGGDGASLTYAELSRAANRLAAHLRARGVGRGDRVVTSLRPGPELVTAFLGIVRAGAAYVPVDPADPAERRRLIVRDSAARTVLTEGTGATEYRGQDLTVVALDAEAAEIAARPHTPRAEDITPEDTAYVCYTSGTTGTPKGVVVPHRAVLDLVGSTEHLRLTPADTVAQAANPAFDAVTFEVWATLAAGARLVGLSRNTVTDPDCFAEAVRTHGISVAFLTTALFQLIARERPAAFAPLRALLFGGETCDPRRVREVFAAGAPERLLHMYGPTEATTFATWHEVTEPAEGDRTVPIGRPLGATTAVVVGRDGTPAAAGQTGELLLGGPGLATGYLNRPQLTAQRFVTDRFTGGGGVLYRTGDLVTVREDGALEFAGRLDDQVKLRGHRVELGEIESVLTAHPGVAAAAVSVHETPDGDKHLVAHVVPAAPGAGTAGPGPDAQLARITQWQEIHETLHDHAEAEQTELGSDFTGWHSSYDARPIPAEQVREWQRATLERIRELPRRRVLEIGVGTGLLLSRLAREPECEEYWATDLSAPAVAALTARLADDPVLGGKVRLRRQSAEDTTGLPAGHFDVIVLNSVVQYFPDLSYLRAVIEATLPLLAPGGSLVLGDLRSLDLSRCLETGVELARPDAFEADRDAQRRRIDQRVATETELLLSPALFDALARELPAVRAVDVRVKRGVHHNELTRYRYDAVLSTAEPVADLAAAPTAVWDRDITSAAGAAAHLAEHRPAVLRLAQVPNRRVHDEYAAMEALDNPLEGLDLPPQDAPAPDPEALCAAGERLGYRALPTWSGQGARFLDIVYVDPDRVPAGALTGVRTGPAAAVADCANTPVTFDRSVDLEVVLRTHLQERLPGFMIPSVLATLDALPLNAHGKVDRGALPAPQLTAHRPGTQPGSPVQEIVRDLFAEAVGLPRGAVDADSDFFRIGGHSLAAARLLSRVRETLGTDPGSRALYEAPTPARFAALVGDTPATATGPAGAGSDSAVLPLRLRGALDRRALDEALEDLGRRHEVLRNSRLGSAGTRLRGIAADDHLLDLALPADSVDLWSHLPLAAELAQAYGARATGGTPRRSPAALDAPSRAFLGDVAPTPLPGSAPRAAHSSYATLDAELGAELHDGLTRFAAEHGTTLFMVVHAALTAVLSRLGVSGEVTVAAPVPARGSAGLRGAVGAHGRVLALSADPSGDPAFEELLRRVRAADLAAYRDGGAALARPGGVALTVLQADTGRRFTAAGLTVEVEQAELPLPEADVAFVLTERQSPAGAPAGIAVATSHRLETVGEAAAASLTGQLTAVLQAALDAPDTALSRLRLLPGPAGRGGVWAVPSAPVPVRGVAELFAAQVARAPEAPALAGMDYAELDARSDLLAHALIEHHAGPGTSVLTALSSPSGFAVAALAVAKTGAALLPVLPSGELPDAVRPVVLLLDETADLLLPAVPGAARLVRDDAADRLPSAGHWPVSDADRTRPARSGDPALLMPAEDGTVVIGPEAVAAATLAGPADAAWLVRGYPDGDAALGLLGALVRGARVRIPDASLTHAVPHEVLSWLRRCDARVVLGGADDLLCALVALARAEGTGLTVSGGWAEGRLVVEQGPGRPARPAPGHRAYVLDARLRPVAAGETGALYIAGAGVARGYAGAPGATGERFLPDPFAAGEGAAHGAAEAGAEAGADGRTPLMWRTGRAARLDADGGLRVLDHPAADDPFADEFATFVVLADRFGHHALWPSAAAVPAGWHESHAEDLYELCLDHINDRLGHSL</sequence>
<accession>A0ABV8TJ89</accession>
<dbReference type="Gene3D" id="3.40.50.1820">
    <property type="entry name" value="alpha/beta hydrolase"/>
    <property type="match status" value="1"/>
</dbReference>
<dbReference type="Pfam" id="PF00668">
    <property type="entry name" value="Condensation"/>
    <property type="match status" value="1"/>
</dbReference>
<dbReference type="SUPFAM" id="SSF56801">
    <property type="entry name" value="Acetyl-CoA synthetase-like"/>
    <property type="match status" value="2"/>
</dbReference>
<dbReference type="Proteomes" id="UP001595824">
    <property type="component" value="Unassembled WGS sequence"/>
</dbReference>
<evidence type="ECO:0000256" key="4">
    <source>
        <dbReference type="ARBA" id="ARBA00022737"/>
    </source>
</evidence>
<protein>
    <submittedName>
        <fullName evidence="6">Amino acid adenylation domain-containing protein</fullName>
    </submittedName>
</protein>
<dbReference type="Gene3D" id="3.30.559.30">
    <property type="entry name" value="Nonribosomal peptide synthetase, condensation domain"/>
    <property type="match status" value="1"/>
</dbReference>
<keyword evidence="7" id="KW-1185">Reference proteome</keyword>
<proteinExistence type="predicted"/>
<dbReference type="InterPro" id="IPR029058">
    <property type="entry name" value="AB_hydrolase_fold"/>
</dbReference>
<dbReference type="PROSITE" id="PS50075">
    <property type="entry name" value="CARRIER"/>
    <property type="match status" value="1"/>
</dbReference>
<dbReference type="SMART" id="SM00923">
    <property type="entry name" value="MbtH"/>
    <property type="match status" value="1"/>
</dbReference>
<dbReference type="SUPFAM" id="SSF47336">
    <property type="entry name" value="ACP-like"/>
    <property type="match status" value="1"/>
</dbReference>
<dbReference type="SUPFAM" id="SSF160582">
    <property type="entry name" value="MbtH-like"/>
    <property type="match status" value="1"/>
</dbReference>
<dbReference type="Pfam" id="PF03621">
    <property type="entry name" value="MbtH"/>
    <property type="match status" value="1"/>
</dbReference>
<dbReference type="RefSeq" id="WP_381741722.1">
    <property type="nucleotide sequence ID" value="NZ_JBHSDP010000024.1"/>
</dbReference>
<evidence type="ECO:0000256" key="2">
    <source>
        <dbReference type="ARBA" id="ARBA00022450"/>
    </source>
</evidence>
<evidence type="ECO:0000313" key="7">
    <source>
        <dbReference type="Proteomes" id="UP001595824"/>
    </source>
</evidence>
<dbReference type="Gene3D" id="2.30.38.10">
    <property type="entry name" value="Luciferase, Domain 3"/>
    <property type="match status" value="2"/>
</dbReference>
<evidence type="ECO:0000259" key="5">
    <source>
        <dbReference type="PROSITE" id="PS50075"/>
    </source>
</evidence>
<comment type="cofactor">
    <cofactor evidence="1">
        <name>pantetheine 4'-phosphate</name>
        <dbReference type="ChEBI" id="CHEBI:47942"/>
    </cofactor>
</comment>
<comment type="caution">
    <text evidence="6">The sequence shown here is derived from an EMBL/GenBank/DDBJ whole genome shotgun (WGS) entry which is preliminary data.</text>
</comment>
<dbReference type="InterPro" id="IPR005153">
    <property type="entry name" value="MbtH-like_dom"/>
</dbReference>
<dbReference type="InterPro" id="IPR038020">
    <property type="entry name" value="MbtH-like_sf"/>
</dbReference>
<dbReference type="InterPro" id="IPR042099">
    <property type="entry name" value="ANL_N_sf"/>
</dbReference>
<dbReference type="Pfam" id="PF00501">
    <property type="entry name" value="AMP-binding"/>
    <property type="match status" value="2"/>
</dbReference>
<dbReference type="InterPro" id="IPR029063">
    <property type="entry name" value="SAM-dependent_MTases_sf"/>
</dbReference>
<dbReference type="InterPro" id="IPR020845">
    <property type="entry name" value="AMP-binding_CS"/>
</dbReference>
<dbReference type="InterPro" id="IPR010071">
    <property type="entry name" value="AA_adenyl_dom"/>
</dbReference>
<dbReference type="Gene3D" id="3.30.300.30">
    <property type="match status" value="2"/>
</dbReference>
<dbReference type="Pfam" id="PF00550">
    <property type="entry name" value="PP-binding"/>
    <property type="match status" value="1"/>
</dbReference>
<dbReference type="Gene3D" id="3.40.50.150">
    <property type="entry name" value="Vaccinia Virus protein VP39"/>
    <property type="match status" value="1"/>
</dbReference>
<evidence type="ECO:0000256" key="3">
    <source>
        <dbReference type="ARBA" id="ARBA00022553"/>
    </source>
</evidence>
<dbReference type="InterPro" id="IPR001242">
    <property type="entry name" value="Condensation_dom"/>
</dbReference>
<dbReference type="Gene3D" id="3.40.50.12780">
    <property type="entry name" value="N-terminal domain of ligase-like"/>
    <property type="match status" value="1"/>
</dbReference>
<dbReference type="SUPFAM" id="SSF52777">
    <property type="entry name" value="CoA-dependent acyltransferases"/>
    <property type="match status" value="1"/>
</dbReference>
<dbReference type="SUPFAM" id="SSF53335">
    <property type="entry name" value="S-adenosyl-L-methionine-dependent methyltransferases"/>
    <property type="match status" value="1"/>
</dbReference>
<evidence type="ECO:0000313" key="6">
    <source>
        <dbReference type="EMBL" id="MFC4330712.1"/>
    </source>
</evidence>
<dbReference type="InterPro" id="IPR000873">
    <property type="entry name" value="AMP-dep_synth/lig_dom"/>
</dbReference>
<dbReference type="InterPro" id="IPR020806">
    <property type="entry name" value="PKS_PP-bd"/>
</dbReference>
<keyword evidence="2" id="KW-0596">Phosphopantetheine</keyword>
<dbReference type="InterPro" id="IPR013217">
    <property type="entry name" value="Methyltransf_12"/>
</dbReference>
<dbReference type="InterPro" id="IPR009081">
    <property type="entry name" value="PP-bd_ACP"/>
</dbReference>
<dbReference type="Pfam" id="PF08242">
    <property type="entry name" value="Methyltransf_12"/>
    <property type="match status" value="1"/>
</dbReference>
<dbReference type="InterPro" id="IPR036736">
    <property type="entry name" value="ACP-like_sf"/>
</dbReference>
<dbReference type="CDD" id="cd02440">
    <property type="entry name" value="AdoMet_MTases"/>
    <property type="match status" value="1"/>
</dbReference>
<dbReference type="InterPro" id="IPR006162">
    <property type="entry name" value="Ppantetheine_attach_site"/>
</dbReference>
<dbReference type="InterPro" id="IPR045851">
    <property type="entry name" value="AMP-bd_C_sf"/>
</dbReference>
<dbReference type="NCBIfam" id="TIGR01733">
    <property type="entry name" value="AA-adenyl-dom"/>
    <property type="match status" value="1"/>
</dbReference>
<dbReference type="PROSITE" id="PS00455">
    <property type="entry name" value="AMP_BINDING"/>
    <property type="match status" value="1"/>
</dbReference>